<feature type="transmembrane region" description="Helical" evidence="4">
    <location>
        <begin position="7"/>
        <end position="23"/>
    </location>
</feature>
<dbReference type="InterPro" id="IPR036565">
    <property type="entry name" value="Mur-like_cat_sf"/>
</dbReference>
<evidence type="ECO:0000259" key="6">
    <source>
        <dbReference type="Pfam" id="PF08245"/>
    </source>
</evidence>
<dbReference type="EC" id="6.3.2.10" evidence="7"/>
<evidence type="ECO:0000256" key="1">
    <source>
        <dbReference type="ARBA" id="ARBA00022598"/>
    </source>
</evidence>
<dbReference type="SUPFAM" id="SSF53623">
    <property type="entry name" value="MurD-like peptide ligases, catalytic domain"/>
    <property type="match status" value="1"/>
</dbReference>
<gene>
    <name evidence="7" type="ORF">EZS27_013818</name>
</gene>
<reference evidence="7" key="1">
    <citation type="submission" date="2019-03" db="EMBL/GenBank/DDBJ databases">
        <title>Single cell metagenomics reveals metabolic interactions within the superorganism composed of flagellate Streblomastix strix and complex community of Bacteroidetes bacteria on its surface.</title>
        <authorList>
            <person name="Treitli S.C."/>
            <person name="Kolisko M."/>
            <person name="Husnik F."/>
            <person name="Keeling P."/>
            <person name="Hampl V."/>
        </authorList>
    </citation>
    <scope>NUCLEOTIDE SEQUENCE</scope>
    <source>
        <strain evidence="7">STM</strain>
    </source>
</reference>
<dbReference type="Gene3D" id="3.90.190.20">
    <property type="entry name" value="Mur ligase, C-terminal domain"/>
    <property type="match status" value="1"/>
</dbReference>
<organism evidence="7">
    <name type="scientific">termite gut metagenome</name>
    <dbReference type="NCBI Taxonomy" id="433724"/>
    <lineage>
        <taxon>unclassified sequences</taxon>
        <taxon>metagenomes</taxon>
        <taxon>organismal metagenomes</taxon>
    </lineage>
</organism>
<dbReference type="PANTHER" id="PTHR43024">
    <property type="entry name" value="UDP-N-ACETYLMURAMOYL-TRIPEPTIDE--D-ALANYL-D-ALANINE LIGASE"/>
    <property type="match status" value="1"/>
</dbReference>
<keyword evidence="4" id="KW-1133">Transmembrane helix</keyword>
<evidence type="ECO:0000256" key="2">
    <source>
        <dbReference type="ARBA" id="ARBA00022741"/>
    </source>
</evidence>
<accession>A0A5J4RYM0</accession>
<dbReference type="SUPFAM" id="SSF53244">
    <property type="entry name" value="MurD-like peptide ligases, peptide-binding domain"/>
    <property type="match status" value="1"/>
</dbReference>
<dbReference type="Pfam" id="PF08245">
    <property type="entry name" value="Mur_ligase_M"/>
    <property type="match status" value="1"/>
</dbReference>
<dbReference type="AlphaFoldDB" id="A0A5J4RYM0"/>
<proteinExistence type="predicted"/>
<feature type="domain" description="Mur ligase central" evidence="6">
    <location>
        <begin position="182"/>
        <end position="370"/>
    </location>
</feature>
<dbReference type="Gene3D" id="3.40.1190.10">
    <property type="entry name" value="Mur-like, catalytic domain"/>
    <property type="match status" value="1"/>
</dbReference>
<dbReference type="Pfam" id="PF02875">
    <property type="entry name" value="Mur_ligase_C"/>
    <property type="match status" value="1"/>
</dbReference>
<dbReference type="PANTHER" id="PTHR43024:SF1">
    <property type="entry name" value="UDP-N-ACETYLMURAMOYL-TRIPEPTIDE--D-ALANYL-D-ALANINE LIGASE"/>
    <property type="match status" value="1"/>
</dbReference>
<dbReference type="InterPro" id="IPR004101">
    <property type="entry name" value="Mur_ligase_C"/>
</dbReference>
<keyword evidence="4" id="KW-0472">Membrane</keyword>
<sequence length="524" mass="59776">MSEIVTILYVLPALFYLFVRLRYELQMMQQNSYRNQRYLKWLKTNILAFERMFDVFLLLILCVFVHITGYVTVLVSVVLIIKIIAELRKKYKKKLVFTHRAVRLYVTAGIIIAAFVFISFLKSDDRYNCLILTIMLLSVLSFAVLLIANIINIPVERIINQRYYNDAQRILKQHKHLVIIGITGSYGKTGTKHYLYRLLSENYQVLMTPGSYNTTMGVVRTIRENLKPYHEIFIVEMGAKQPGDIKEICNLVHPAIGILTSVGEQHLESFKTIENVQKAKFELIDSLPKDGLAVLNYDFEYVVSRKVENVVNVAYYSSSNPDADYYLDEINYTRGGTNFTIKGKNEQPYLLFTKIVGSYHLSNILAAYITAKHLGVNSDAIKYAVSHIEQVEHRLNIKQTSQGITIIDDAFNSNPQGAKMALDVIRNFQTGRRIVVTPGLIELGIKQYDYNYDFGKQIAVSCDYAIIVGLYNREAIINGLHSTIFDKSKIYLAMSLSDAVNHLSGILAVGDVVLYENDLPDTFK</sequence>
<keyword evidence="3" id="KW-0067">ATP-binding</keyword>
<dbReference type="GO" id="GO:0005524">
    <property type="term" value="F:ATP binding"/>
    <property type="evidence" value="ECO:0007669"/>
    <property type="project" value="UniProtKB-KW"/>
</dbReference>
<keyword evidence="4" id="KW-0812">Transmembrane</keyword>
<feature type="transmembrane region" description="Helical" evidence="4">
    <location>
        <begin position="55"/>
        <end position="81"/>
    </location>
</feature>
<dbReference type="InterPro" id="IPR051046">
    <property type="entry name" value="MurCDEF_CellWall_CoF430Synth"/>
</dbReference>
<evidence type="ECO:0000259" key="5">
    <source>
        <dbReference type="Pfam" id="PF02875"/>
    </source>
</evidence>
<evidence type="ECO:0000256" key="3">
    <source>
        <dbReference type="ARBA" id="ARBA00022840"/>
    </source>
</evidence>
<comment type="caution">
    <text evidence="7">The sequence shown here is derived from an EMBL/GenBank/DDBJ whole genome shotgun (WGS) entry which is preliminary data.</text>
</comment>
<feature type="transmembrane region" description="Helical" evidence="4">
    <location>
        <begin position="127"/>
        <end position="151"/>
    </location>
</feature>
<feature type="transmembrane region" description="Helical" evidence="4">
    <location>
        <begin position="102"/>
        <end position="121"/>
    </location>
</feature>
<protein>
    <submittedName>
        <fullName evidence="7">UDP-N-acetylmuramoyl-tripeptide--D-alanyl-D-alanine ligase</fullName>
        <ecNumber evidence="7">6.3.2.10</ecNumber>
    </submittedName>
</protein>
<dbReference type="InterPro" id="IPR013221">
    <property type="entry name" value="Mur_ligase_cen"/>
</dbReference>
<dbReference type="GO" id="GO:0047480">
    <property type="term" value="F:UDP-N-acetylmuramoyl-tripeptide-D-alanyl-D-alanine ligase activity"/>
    <property type="evidence" value="ECO:0007669"/>
    <property type="project" value="UniProtKB-EC"/>
</dbReference>
<dbReference type="InterPro" id="IPR036615">
    <property type="entry name" value="Mur_ligase_C_dom_sf"/>
</dbReference>
<feature type="domain" description="Mur ligase C-terminal" evidence="5">
    <location>
        <begin position="393"/>
        <end position="514"/>
    </location>
</feature>
<evidence type="ECO:0000313" key="7">
    <source>
        <dbReference type="EMBL" id="KAA6338151.1"/>
    </source>
</evidence>
<dbReference type="EMBL" id="SNRY01000639">
    <property type="protein sequence ID" value="KAA6338151.1"/>
    <property type="molecule type" value="Genomic_DNA"/>
</dbReference>
<evidence type="ECO:0000256" key="4">
    <source>
        <dbReference type="SAM" id="Phobius"/>
    </source>
</evidence>
<keyword evidence="2" id="KW-0547">Nucleotide-binding</keyword>
<keyword evidence="1 7" id="KW-0436">Ligase</keyword>
<name>A0A5J4RYM0_9ZZZZ</name>